<dbReference type="AlphaFoldDB" id="F0P2V2"/>
<name>F0P2V2_WEEVC</name>
<dbReference type="Proteomes" id="UP000008641">
    <property type="component" value="Chromosome"/>
</dbReference>
<dbReference type="eggNOG" id="ENOG50335P5">
    <property type="taxonomic scope" value="Bacteria"/>
</dbReference>
<dbReference type="STRING" id="865938.Weevi_0116"/>
<gene>
    <name evidence="1" type="ordered locus">Weevi_0116</name>
</gene>
<evidence type="ECO:0000313" key="1">
    <source>
        <dbReference type="EMBL" id="ADX66842.1"/>
    </source>
</evidence>
<dbReference type="HOGENOM" id="CLU_180880_0_0_10"/>
<dbReference type="KEGG" id="wvi:Weevi_0116"/>
<dbReference type="EMBL" id="CP002455">
    <property type="protein sequence ID" value="ADX66842.1"/>
    <property type="molecule type" value="Genomic_DNA"/>
</dbReference>
<keyword evidence="2" id="KW-1185">Reference proteome</keyword>
<evidence type="ECO:0000313" key="2">
    <source>
        <dbReference type="Proteomes" id="UP000008641"/>
    </source>
</evidence>
<sequence>MKFASMIDLILDEDLEFEDGDFALGESDRQHIKHILKAFKGEFKEYPEIGASIEEMLNDDRFTEFLIEAKKNLQYDGVAVRNISFNQDGKLIVDGEYQKD</sequence>
<reference evidence="2" key="2">
    <citation type="journal article" date="2011" name="Stand. Genomic Sci.">
        <title>Complete genome sequence of Weeksella virosa type strain (9751T).</title>
        <authorList>
            <person name="Lang E."/>
            <person name="Teshima H."/>
            <person name="Lucas S."/>
            <person name="Lapidus A."/>
            <person name="Hammon N."/>
            <person name="Deshpande S."/>
            <person name="Nolan M."/>
            <person name="Cheng J."/>
            <person name="Pitluck S."/>
            <person name="Liolios K."/>
            <person name="Pagani I."/>
            <person name="Mikhailova N."/>
            <person name="Ivanova N."/>
            <person name="Mavromatis K."/>
            <person name="Pati A."/>
            <person name="Tapia R."/>
            <person name="Han C."/>
            <person name="Goodwin L."/>
            <person name="Chen A."/>
            <person name="Palaniappan K."/>
            <person name="Land M."/>
            <person name="Hauser L."/>
            <person name="Chang Y."/>
            <person name="Jeffries C."/>
            <person name="Brambilla E."/>
            <person name="Kopitz M."/>
            <person name="Rohde M."/>
            <person name="Goker M."/>
            <person name="Tindall B."/>
            <person name="Detter J."/>
            <person name="Woyke T."/>
            <person name="Bristow J."/>
            <person name="Eisen J."/>
            <person name="Markowitz V."/>
            <person name="Hugenholtz P."/>
            <person name="Klenk H."/>
            <person name="Kyrpides N."/>
        </authorList>
    </citation>
    <scope>NUCLEOTIDE SEQUENCE [LARGE SCALE GENOMIC DNA]</scope>
    <source>
        <strain evidence="2">ATCC 43766 / DSM 16922 / JCM 21250 / NBRC 16016 / NCTC 11634 / CL345/78</strain>
    </source>
</reference>
<organism evidence="1 2">
    <name type="scientific">Weeksella virosa (strain ATCC 43766 / DSM 16922 / JCM 21250 / CCUG 30538 / CDC 9751 / IAM 14551 / NBRC 16016 / NCTC 11634 / CL345/78)</name>
    <dbReference type="NCBI Taxonomy" id="865938"/>
    <lineage>
        <taxon>Bacteria</taxon>
        <taxon>Pseudomonadati</taxon>
        <taxon>Bacteroidota</taxon>
        <taxon>Flavobacteriia</taxon>
        <taxon>Flavobacteriales</taxon>
        <taxon>Weeksellaceae</taxon>
        <taxon>Weeksella</taxon>
    </lineage>
</organism>
<protein>
    <submittedName>
        <fullName evidence="1">Uncharacterized protein</fullName>
    </submittedName>
</protein>
<reference evidence="1 2" key="1">
    <citation type="journal article" date="2011" name="Stand. Genomic Sci.">
        <title>Complete genome sequence of Weeksella virosa type strain (9751).</title>
        <authorList>
            <person name="Lang E."/>
            <person name="Teshima H."/>
            <person name="Lucas S."/>
            <person name="Lapidus A."/>
            <person name="Hammon N."/>
            <person name="Deshpande S."/>
            <person name="Nolan M."/>
            <person name="Cheng J.F."/>
            <person name="Pitluck S."/>
            <person name="Liolios K."/>
            <person name="Pagani I."/>
            <person name="Mikhailova N."/>
            <person name="Ivanova N."/>
            <person name="Mavromatis K."/>
            <person name="Pati A."/>
            <person name="Tapia R."/>
            <person name="Han C."/>
            <person name="Goodwin L."/>
            <person name="Chen A."/>
            <person name="Palaniappan K."/>
            <person name="Land M."/>
            <person name="Hauser L."/>
            <person name="Chang Y.J."/>
            <person name="Jeffries C.D."/>
            <person name="Brambilla E.M."/>
            <person name="Kopitz M."/>
            <person name="Rohde M."/>
            <person name="Goker M."/>
            <person name="Tindall B.J."/>
            <person name="Detter J.C."/>
            <person name="Woyke T."/>
            <person name="Bristow J."/>
            <person name="Eisen J.A."/>
            <person name="Markowitz V."/>
            <person name="Hugenholtz P."/>
            <person name="Klenk H.P."/>
            <person name="Kyrpides N.C."/>
        </authorList>
    </citation>
    <scope>NUCLEOTIDE SEQUENCE [LARGE SCALE GENOMIC DNA]</scope>
    <source>
        <strain evidence="2">ATCC 43766 / DSM 16922 / JCM 21250 / NBRC 16016 / NCTC 11634 / CL345/78</strain>
    </source>
</reference>
<accession>F0P2V2</accession>
<proteinExistence type="predicted"/>